<gene>
    <name evidence="2" type="ORF">SPHA_18551</name>
</gene>
<organism evidence="2 3">
    <name type="scientific">Acanthosepion pharaonis</name>
    <name type="common">Pharaoh cuttlefish</name>
    <name type="synonym">Sepia pharaonis</name>
    <dbReference type="NCBI Taxonomy" id="158019"/>
    <lineage>
        <taxon>Eukaryota</taxon>
        <taxon>Metazoa</taxon>
        <taxon>Spiralia</taxon>
        <taxon>Lophotrochozoa</taxon>
        <taxon>Mollusca</taxon>
        <taxon>Cephalopoda</taxon>
        <taxon>Coleoidea</taxon>
        <taxon>Decapodiformes</taxon>
        <taxon>Sepiida</taxon>
        <taxon>Sepiina</taxon>
        <taxon>Sepiidae</taxon>
        <taxon>Acanthosepion</taxon>
    </lineage>
</organism>
<keyword evidence="1" id="KW-0472">Membrane</keyword>
<evidence type="ECO:0000313" key="3">
    <source>
        <dbReference type="Proteomes" id="UP000597762"/>
    </source>
</evidence>
<sequence>MAALSTSYFSLSLRHFFFLLPVIAILSLISIDIMSIPVSYSSFVIPVHRLYDLTFHTVIHFFYFFLHSTTYLLFSFSISSILSLSSFSIFFSCLFLLPLFLFSFCLGAWPTIKLKLLSFFLSSRCSSILVRGGLFLLSFFSLSSLIFSSFLSFSHKYLPLRSFLAFFFSFSICDWSRDLGDKQIETVFYLSFVPIKRVHLFHSKMNPLSRIFANTSVRPLGLDKTLVFFANTSVRTLGLDKTLVFFTNTSVRP</sequence>
<accession>A0A812BH72</accession>
<dbReference type="EMBL" id="CAHIKZ030000669">
    <property type="protein sequence ID" value="CAE1232455.1"/>
    <property type="molecule type" value="Genomic_DNA"/>
</dbReference>
<reference evidence="2" key="1">
    <citation type="submission" date="2021-01" db="EMBL/GenBank/DDBJ databases">
        <authorList>
            <person name="Li R."/>
            <person name="Bekaert M."/>
        </authorList>
    </citation>
    <scope>NUCLEOTIDE SEQUENCE</scope>
    <source>
        <strain evidence="2">Farmed</strain>
    </source>
</reference>
<evidence type="ECO:0000256" key="1">
    <source>
        <dbReference type="SAM" id="Phobius"/>
    </source>
</evidence>
<evidence type="ECO:0000313" key="2">
    <source>
        <dbReference type="EMBL" id="CAE1232455.1"/>
    </source>
</evidence>
<name>A0A812BH72_ACAPH</name>
<feature type="transmembrane region" description="Helical" evidence="1">
    <location>
        <begin position="61"/>
        <end position="82"/>
    </location>
</feature>
<feature type="transmembrane region" description="Helical" evidence="1">
    <location>
        <begin position="16"/>
        <end position="40"/>
    </location>
</feature>
<keyword evidence="1" id="KW-0812">Transmembrane</keyword>
<proteinExistence type="predicted"/>
<dbReference type="AlphaFoldDB" id="A0A812BH72"/>
<feature type="transmembrane region" description="Helical" evidence="1">
    <location>
        <begin position="129"/>
        <end position="151"/>
    </location>
</feature>
<keyword evidence="3" id="KW-1185">Reference proteome</keyword>
<comment type="caution">
    <text evidence="2">The sequence shown here is derived from an EMBL/GenBank/DDBJ whole genome shotgun (WGS) entry which is preliminary data.</text>
</comment>
<keyword evidence="1" id="KW-1133">Transmembrane helix</keyword>
<protein>
    <submittedName>
        <fullName evidence="2">Uncharacterized protein</fullName>
    </submittedName>
</protein>
<dbReference type="Proteomes" id="UP000597762">
    <property type="component" value="Unassembled WGS sequence"/>
</dbReference>
<feature type="transmembrane region" description="Helical" evidence="1">
    <location>
        <begin position="88"/>
        <end position="109"/>
    </location>
</feature>